<evidence type="ECO:0000313" key="2">
    <source>
        <dbReference type="EMBL" id="KIY52840.1"/>
    </source>
</evidence>
<feature type="region of interest" description="Disordered" evidence="1">
    <location>
        <begin position="183"/>
        <end position="205"/>
    </location>
</feature>
<accession>A0A0D7ALU8</accession>
<feature type="non-terminal residue" evidence="2">
    <location>
        <position position="1"/>
    </location>
</feature>
<dbReference type="Proteomes" id="UP000054144">
    <property type="component" value="Unassembled WGS sequence"/>
</dbReference>
<name>A0A0D7ALU8_9AGAR</name>
<organism evidence="2 3">
    <name type="scientific">Fistulina hepatica ATCC 64428</name>
    <dbReference type="NCBI Taxonomy" id="1128425"/>
    <lineage>
        <taxon>Eukaryota</taxon>
        <taxon>Fungi</taxon>
        <taxon>Dikarya</taxon>
        <taxon>Basidiomycota</taxon>
        <taxon>Agaricomycotina</taxon>
        <taxon>Agaricomycetes</taxon>
        <taxon>Agaricomycetidae</taxon>
        <taxon>Agaricales</taxon>
        <taxon>Fistulinaceae</taxon>
        <taxon>Fistulina</taxon>
    </lineage>
</organism>
<sequence>TAFAKALEEHFPTTWIRCNQDDLGNRRAVEQLARRSLAQGLSVCIDRQNFDHRQRAHWIHIAHEFPGTKIAVLVFDTPYSASIMLPPHLICTGHATIKSSELALELLARFQTAFVPPGNDEGHERVLYVQPKDLHVRPEDIDSPVYSQEDVKVVLQHLEDSPRIDPRPYIPPAREMGLFRDRQRCGSWPEGRGDKTWSDSKPYCR</sequence>
<dbReference type="SUPFAM" id="SSF52540">
    <property type="entry name" value="P-loop containing nucleoside triphosphate hydrolases"/>
    <property type="match status" value="1"/>
</dbReference>
<gene>
    <name evidence="2" type="ORF">FISHEDRAFT_34462</name>
</gene>
<dbReference type="AlphaFoldDB" id="A0A0D7ALU8"/>
<reference evidence="2 3" key="1">
    <citation type="journal article" date="2015" name="Fungal Genet. Biol.">
        <title>Evolution of novel wood decay mechanisms in Agaricales revealed by the genome sequences of Fistulina hepatica and Cylindrobasidium torrendii.</title>
        <authorList>
            <person name="Floudas D."/>
            <person name="Held B.W."/>
            <person name="Riley R."/>
            <person name="Nagy L.G."/>
            <person name="Koehler G."/>
            <person name="Ransdell A.S."/>
            <person name="Younus H."/>
            <person name="Chow J."/>
            <person name="Chiniquy J."/>
            <person name="Lipzen A."/>
            <person name="Tritt A."/>
            <person name="Sun H."/>
            <person name="Haridas S."/>
            <person name="LaButti K."/>
            <person name="Ohm R.A."/>
            <person name="Kues U."/>
            <person name="Blanchette R.A."/>
            <person name="Grigoriev I.V."/>
            <person name="Minto R.E."/>
            <person name="Hibbett D.S."/>
        </authorList>
    </citation>
    <scope>NUCLEOTIDE SEQUENCE [LARGE SCALE GENOMIC DNA]</scope>
    <source>
        <strain evidence="2 3">ATCC 64428</strain>
    </source>
</reference>
<dbReference type="Gene3D" id="3.40.50.300">
    <property type="entry name" value="P-loop containing nucleotide triphosphate hydrolases"/>
    <property type="match status" value="1"/>
</dbReference>
<evidence type="ECO:0000313" key="3">
    <source>
        <dbReference type="Proteomes" id="UP000054144"/>
    </source>
</evidence>
<keyword evidence="3" id="KW-1185">Reference proteome</keyword>
<dbReference type="InterPro" id="IPR027417">
    <property type="entry name" value="P-loop_NTPase"/>
</dbReference>
<proteinExistence type="predicted"/>
<dbReference type="OrthoDB" id="3512845at2759"/>
<protein>
    <submittedName>
        <fullName evidence="2">Uncharacterized protein</fullName>
    </submittedName>
</protein>
<evidence type="ECO:0000256" key="1">
    <source>
        <dbReference type="SAM" id="MobiDB-lite"/>
    </source>
</evidence>
<dbReference type="EMBL" id="KN881629">
    <property type="protein sequence ID" value="KIY52840.1"/>
    <property type="molecule type" value="Genomic_DNA"/>
</dbReference>